<keyword evidence="8" id="KW-0443">Lipid metabolism</keyword>
<evidence type="ECO:0000256" key="2">
    <source>
        <dbReference type="ARBA" id="ARBA00005420"/>
    </source>
</evidence>
<dbReference type="AlphaFoldDB" id="A0A835UFM8"/>
<evidence type="ECO:0000256" key="9">
    <source>
        <dbReference type="ARBA" id="ARBA00023136"/>
    </source>
</evidence>
<keyword evidence="10" id="KW-0012">Acyltransferase</keyword>
<accession>A0A835UFM8</accession>
<sequence length="328" mass="37238">MGATEFNDRQQTSTEVEPAVFSGNDYSFLPSTLALAIWLGAIHFNAFLFLAAVLLFPIRLSILVLALQLLFAVLPINDKSQLGRRLSRFICKYAVGYFPATLYVEDILSFDSNNSYVFGYEPHSVLPVGVGVLSDHTGFMPLPKIKVLASSAGFYTPFLRQIWTWLGLIPATRRNFYQHLQAGYSCIVVPGGVQEMLHMECDSEVAFLKARKGFISISMETGRPLVPVFCFGQSSVYKWWKPSSKLFIHIARTIKFTPIIFWGRFWSPIPFRRPIHVVVGKPIEVKKNPQPSMDEINEVQKQFISAIEDLFERYKVKAGYPNLKLRIL</sequence>
<dbReference type="GO" id="GO:0005789">
    <property type="term" value="C:endoplasmic reticulum membrane"/>
    <property type="evidence" value="ECO:0007669"/>
    <property type="project" value="UniProtKB-SubCell"/>
</dbReference>
<gene>
    <name evidence="12" type="ORF">HPP92_022423</name>
</gene>
<dbReference type="GO" id="GO:0019432">
    <property type="term" value="P:triglyceride biosynthetic process"/>
    <property type="evidence" value="ECO:0007669"/>
    <property type="project" value="TreeGrafter"/>
</dbReference>
<dbReference type="EMBL" id="JADCNM010000012">
    <property type="protein sequence ID" value="KAG0459295.1"/>
    <property type="molecule type" value="Genomic_DNA"/>
</dbReference>
<organism evidence="12 13">
    <name type="scientific">Vanilla planifolia</name>
    <name type="common">Vanilla</name>
    <dbReference type="NCBI Taxonomy" id="51239"/>
    <lineage>
        <taxon>Eukaryota</taxon>
        <taxon>Viridiplantae</taxon>
        <taxon>Streptophyta</taxon>
        <taxon>Embryophyta</taxon>
        <taxon>Tracheophyta</taxon>
        <taxon>Spermatophyta</taxon>
        <taxon>Magnoliopsida</taxon>
        <taxon>Liliopsida</taxon>
        <taxon>Asparagales</taxon>
        <taxon>Orchidaceae</taxon>
        <taxon>Vanilloideae</taxon>
        <taxon>Vanilleae</taxon>
        <taxon>Vanilla</taxon>
    </lineage>
</organism>
<dbReference type="EC" id="2.3.1.-" evidence="11"/>
<reference evidence="12 13" key="1">
    <citation type="journal article" date="2020" name="Nat. Food">
        <title>A phased Vanilla planifolia genome enables genetic improvement of flavour and production.</title>
        <authorList>
            <person name="Hasing T."/>
            <person name="Tang H."/>
            <person name="Brym M."/>
            <person name="Khazi F."/>
            <person name="Huang T."/>
            <person name="Chambers A.H."/>
        </authorList>
    </citation>
    <scope>NUCLEOTIDE SEQUENCE [LARGE SCALE GENOMIC DNA]</scope>
    <source>
        <tissue evidence="12">Leaf</tissue>
    </source>
</reference>
<keyword evidence="4 11" id="KW-0808">Transferase</keyword>
<evidence type="ECO:0000256" key="11">
    <source>
        <dbReference type="RuleBase" id="RU367023"/>
    </source>
</evidence>
<feature type="transmembrane region" description="Helical" evidence="11">
    <location>
        <begin position="33"/>
        <end position="54"/>
    </location>
</feature>
<comment type="caution">
    <text evidence="12">The sequence shown here is derived from an EMBL/GenBank/DDBJ whole genome shotgun (WGS) entry which is preliminary data.</text>
</comment>
<dbReference type="PANTHER" id="PTHR12317:SF63">
    <property type="entry name" value="DIACYLGLYCEROL O-ACYLTRANSFERASE 2"/>
    <property type="match status" value="1"/>
</dbReference>
<evidence type="ECO:0000256" key="6">
    <source>
        <dbReference type="ARBA" id="ARBA00022824"/>
    </source>
</evidence>
<proteinExistence type="inferred from homology"/>
<evidence type="ECO:0000313" key="13">
    <source>
        <dbReference type="Proteomes" id="UP000639772"/>
    </source>
</evidence>
<evidence type="ECO:0000256" key="3">
    <source>
        <dbReference type="ARBA" id="ARBA00022516"/>
    </source>
</evidence>
<evidence type="ECO:0000256" key="4">
    <source>
        <dbReference type="ARBA" id="ARBA00022679"/>
    </source>
</evidence>
<dbReference type="InterPro" id="IPR007130">
    <property type="entry name" value="DAGAT"/>
</dbReference>
<keyword evidence="6 11" id="KW-0256">Endoplasmic reticulum</keyword>
<keyword evidence="9 11" id="KW-0472">Membrane</keyword>
<dbReference type="PANTHER" id="PTHR12317">
    <property type="entry name" value="DIACYLGLYCEROL O-ACYLTRANSFERASE"/>
    <property type="match status" value="1"/>
</dbReference>
<comment type="subcellular location">
    <subcellularLocation>
        <location evidence="1 11">Endoplasmic reticulum membrane</location>
        <topology evidence="1 11">Multi-pass membrane protein</topology>
    </subcellularLocation>
</comment>
<evidence type="ECO:0000256" key="10">
    <source>
        <dbReference type="ARBA" id="ARBA00023315"/>
    </source>
</evidence>
<keyword evidence="7 11" id="KW-1133">Transmembrane helix</keyword>
<evidence type="ECO:0000256" key="8">
    <source>
        <dbReference type="ARBA" id="ARBA00023098"/>
    </source>
</evidence>
<evidence type="ECO:0000256" key="7">
    <source>
        <dbReference type="ARBA" id="ARBA00022989"/>
    </source>
</evidence>
<comment type="similarity">
    <text evidence="2 11">Belongs to the diacylglycerol acyltransferase family.</text>
</comment>
<keyword evidence="3" id="KW-0444">Lipid biosynthesis</keyword>
<dbReference type="Pfam" id="PF03982">
    <property type="entry name" value="DAGAT"/>
    <property type="match status" value="1"/>
</dbReference>
<dbReference type="GO" id="GO:0004144">
    <property type="term" value="F:diacylglycerol O-acyltransferase activity"/>
    <property type="evidence" value="ECO:0007669"/>
    <property type="project" value="UniProtKB-ARBA"/>
</dbReference>
<name>A0A835UFM8_VANPL</name>
<dbReference type="SUPFAM" id="SSF69593">
    <property type="entry name" value="Glycerol-3-phosphate (1)-acyltransferase"/>
    <property type="match status" value="1"/>
</dbReference>
<evidence type="ECO:0000256" key="5">
    <source>
        <dbReference type="ARBA" id="ARBA00022692"/>
    </source>
</evidence>
<dbReference type="Proteomes" id="UP000639772">
    <property type="component" value="Chromosome 12"/>
</dbReference>
<protein>
    <recommendedName>
        <fullName evidence="11">Acyltransferase</fullName>
        <ecNumber evidence="11">2.3.1.-</ecNumber>
    </recommendedName>
</protein>
<feature type="transmembrane region" description="Helical" evidence="11">
    <location>
        <begin position="60"/>
        <end position="77"/>
    </location>
</feature>
<dbReference type="OrthoDB" id="264532at2759"/>
<keyword evidence="5 11" id="KW-0812">Transmembrane</keyword>
<evidence type="ECO:0000256" key="1">
    <source>
        <dbReference type="ARBA" id="ARBA00004477"/>
    </source>
</evidence>
<evidence type="ECO:0000313" key="12">
    <source>
        <dbReference type="EMBL" id="KAG0459295.1"/>
    </source>
</evidence>
<dbReference type="CDD" id="cd07987">
    <property type="entry name" value="LPLAT_MGAT-like"/>
    <property type="match status" value="1"/>
</dbReference>